<organism evidence="5 6">
    <name type="scientific">Dechloromonas agitata</name>
    <dbReference type="NCBI Taxonomy" id="73030"/>
    <lineage>
        <taxon>Bacteria</taxon>
        <taxon>Pseudomonadati</taxon>
        <taxon>Pseudomonadota</taxon>
        <taxon>Betaproteobacteria</taxon>
        <taxon>Rhodocyclales</taxon>
        <taxon>Azonexaceae</taxon>
        <taxon>Dechloromonas</taxon>
    </lineage>
</organism>
<dbReference type="Gene3D" id="3.40.109.10">
    <property type="entry name" value="NADH Oxidase"/>
    <property type="match status" value="1"/>
</dbReference>
<dbReference type="NCBIfam" id="NF008275">
    <property type="entry name" value="PRK11053.1"/>
    <property type="match status" value="1"/>
</dbReference>
<keyword evidence="2" id="KW-0521">NADP</keyword>
<sequence length="216" mass="23444">MNIAQIATTRRTCKAFDPQRKIPDAVMADLRTVLRFAPASVNSQPWHFVVAASDEGKAKIAATLAGNYAYNAPKVARCSHAVVFCARTDLDEAHLAALLAQEEADGRFPMPEGKTMQSNARNFYVKSHQDKQDLDAWVDRQVYIALGNLLLAAGALGVDACPMEGIDTEAVDAALGLRAQGLRSVLIVALGYSAEDDFNARLPKSRLPEARIFTDI</sequence>
<evidence type="ECO:0000256" key="2">
    <source>
        <dbReference type="ARBA" id="ARBA00022857"/>
    </source>
</evidence>
<dbReference type="PANTHER" id="PTHR43673">
    <property type="entry name" value="NAD(P)H NITROREDUCTASE YDGI-RELATED"/>
    <property type="match status" value="1"/>
</dbReference>
<dbReference type="Pfam" id="PF00881">
    <property type="entry name" value="Nitroreductase"/>
    <property type="match status" value="1"/>
</dbReference>
<comment type="similarity">
    <text evidence="1">Belongs to the nitroreductase family.</text>
</comment>
<name>A0A930FZD0_9RHOO</name>
<dbReference type="CDD" id="cd02149">
    <property type="entry name" value="NfsB-like"/>
    <property type="match status" value="1"/>
</dbReference>
<accession>A0A930FZD0</accession>
<dbReference type="PANTHER" id="PTHR43673:SF10">
    <property type="entry name" value="NADH DEHYDROGENASE_NAD(P)H NITROREDUCTASE XCC3605-RELATED"/>
    <property type="match status" value="1"/>
</dbReference>
<comment type="caution">
    <text evidence="5">The sequence shown here is derived from an EMBL/GenBank/DDBJ whole genome shotgun (WGS) entry which is preliminary data.</text>
</comment>
<dbReference type="GO" id="GO:0004155">
    <property type="term" value="F:6,7-dihydropteridine reductase activity"/>
    <property type="evidence" value="ECO:0007669"/>
    <property type="project" value="UniProtKB-EC"/>
</dbReference>
<dbReference type="EC" id="1.5.1.34" evidence="5"/>
<keyword evidence="3 5" id="KW-0560">Oxidoreductase</keyword>
<proteinExistence type="inferred from homology"/>
<protein>
    <submittedName>
        <fullName evidence="5">Oxygen-insensitive NAD(P)H nitroreductase</fullName>
        <ecNumber evidence="5">1.5.1.34</ecNumber>
    </submittedName>
</protein>
<dbReference type="InterPro" id="IPR033878">
    <property type="entry name" value="NfsB-like"/>
</dbReference>
<evidence type="ECO:0000259" key="4">
    <source>
        <dbReference type="Pfam" id="PF00881"/>
    </source>
</evidence>
<evidence type="ECO:0000256" key="1">
    <source>
        <dbReference type="ARBA" id="ARBA00007118"/>
    </source>
</evidence>
<dbReference type="RefSeq" id="WP_274740290.1">
    <property type="nucleotide sequence ID" value="NZ_JARBJQ010000018.1"/>
</dbReference>
<evidence type="ECO:0000313" key="5">
    <source>
        <dbReference type="EMBL" id="MBF1165016.1"/>
    </source>
</evidence>
<dbReference type="AlphaFoldDB" id="A0A930FZD0"/>
<dbReference type="EMBL" id="JABZMI010000140">
    <property type="protein sequence ID" value="MBF1165016.1"/>
    <property type="molecule type" value="Genomic_DNA"/>
</dbReference>
<dbReference type="Proteomes" id="UP000718593">
    <property type="component" value="Unassembled WGS sequence"/>
</dbReference>
<evidence type="ECO:0000256" key="3">
    <source>
        <dbReference type="ARBA" id="ARBA00023002"/>
    </source>
</evidence>
<feature type="domain" description="Nitroreductase" evidence="4">
    <location>
        <begin position="8"/>
        <end position="192"/>
    </location>
</feature>
<dbReference type="InterPro" id="IPR000415">
    <property type="entry name" value="Nitroreductase-like"/>
</dbReference>
<gene>
    <name evidence="5" type="primary">nfsB</name>
    <name evidence="5" type="ORF">HXL68_08235</name>
</gene>
<dbReference type="InterPro" id="IPR029479">
    <property type="entry name" value="Nitroreductase"/>
</dbReference>
<reference evidence="5" key="1">
    <citation type="submission" date="2020-04" db="EMBL/GenBank/DDBJ databases">
        <title>Deep metagenomics examines the oral microbiome during advanced dental caries in children, revealing novel taxa and co-occurrences with host molecules.</title>
        <authorList>
            <person name="Baker J.L."/>
            <person name="Morton J.T."/>
            <person name="Dinis M."/>
            <person name="Alvarez R."/>
            <person name="Tran N.C."/>
            <person name="Knight R."/>
            <person name="Edlund A."/>
        </authorList>
    </citation>
    <scope>NUCLEOTIDE SEQUENCE</scope>
    <source>
        <strain evidence="5">JCVI_32_bin.24</strain>
    </source>
</reference>
<evidence type="ECO:0000313" key="6">
    <source>
        <dbReference type="Proteomes" id="UP000718593"/>
    </source>
</evidence>
<dbReference type="SUPFAM" id="SSF55469">
    <property type="entry name" value="FMN-dependent nitroreductase-like"/>
    <property type="match status" value="1"/>
</dbReference>